<evidence type="ECO:0000256" key="1">
    <source>
        <dbReference type="SAM" id="MobiDB-lite"/>
    </source>
</evidence>
<evidence type="ECO:0000313" key="2">
    <source>
        <dbReference type="EMBL" id="PSR83706.1"/>
    </source>
</evidence>
<dbReference type="EMBL" id="KZ678456">
    <property type="protein sequence ID" value="PSR83706.1"/>
    <property type="molecule type" value="Genomic_DNA"/>
</dbReference>
<feature type="region of interest" description="Disordered" evidence="1">
    <location>
        <begin position="527"/>
        <end position="601"/>
    </location>
</feature>
<dbReference type="OrthoDB" id="1749473at2759"/>
<dbReference type="InParanoid" id="A0A2T3A6C6"/>
<evidence type="ECO:0008006" key="4">
    <source>
        <dbReference type="Google" id="ProtNLM"/>
    </source>
</evidence>
<accession>A0A2T3A6C6</accession>
<feature type="compositionally biased region" description="Basic and acidic residues" evidence="1">
    <location>
        <begin position="28"/>
        <end position="60"/>
    </location>
</feature>
<organism evidence="2 3">
    <name type="scientific">Coniella lustricola</name>
    <dbReference type="NCBI Taxonomy" id="2025994"/>
    <lineage>
        <taxon>Eukaryota</taxon>
        <taxon>Fungi</taxon>
        <taxon>Dikarya</taxon>
        <taxon>Ascomycota</taxon>
        <taxon>Pezizomycotina</taxon>
        <taxon>Sordariomycetes</taxon>
        <taxon>Sordariomycetidae</taxon>
        <taxon>Diaporthales</taxon>
        <taxon>Schizoparmaceae</taxon>
        <taxon>Coniella</taxon>
    </lineage>
</organism>
<dbReference type="AlphaFoldDB" id="A0A2T3A6C6"/>
<sequence>MTEAARSIQADLISERSPQPSKLTRRMRPPDLDLKANNMEEKSPAFRSEKSVKAGRRESRLPFGRLFGRSKGMTETETTREPVEAKKSDSGIETIGGLPYNLQPKDAPPEMQVVTAKDDENTFKPKLSGLRSPPFSPVRLPTSGPGAKRRGSVAPPTSWDTTPLFQAWPQATRNTTLPACVQADYLLKMHQKETATNTMGSQDIHRRNSSSFRLDWTKKIYMFITTGYLLQYAGDGPHDALPEKVVQLTKDSAAFASDVIPGRHWVLQVSSVFEDGAASSQENRSLLGKLGLREKEKRQAANCLMVFESAADMESWMSLLRKEIEVLGGRAPLTETGTPKLDDEQNLLDTVPLSPTSPARGSAVQRPSISEMPWDSAPIFEGPELHLDAPLDMARDQVDDNSATNSFVSHDGQQLDNLRDSSNRFSFMSAARTIVTSDSSACNSPIRDSFGSGSQTSHAYEDISMSSDDLRDVRVRPNAAEIEDRRQSYRTSNIFLEYNGSYVGHRQHSSLSAVQDTPNFSLPHVAARRRATSQSGTDTIQAQPPTASSNRPPRRPRRPPPPTLGFTRPLSVVADSPSPALSQLSAAKTEDSSSEAPDSPSIFSGWIAEIARPEYNLSSKASDAALSRTSLHVPRNIPRKSASTNSLRPADNTLWVDALQGESPLCNTTQQSSASPECRTLDVVAEVPRSMSSMDNYPTPMSPPRSRSPIQRAMAAQKRASMCSISSPPGSRSGFAQQGDPSEPQAEPVRFRTVSPPPPSSVMRRESLSARTHSRNESTGSIESFMANRRSMPQIPQPRTQFLSLPPLAAPPPNKALPPIPTGRPRRREGGTPPRIGMGIGGAF</sequence>
<feature type="region of interest" description="Disordered" evidence="1">
    <location>
        <begin position="1"/>
        <end position="106"/>
    </location>
</feature>
<feature type="region of interest" description="Disordered" evidence="1">
    <location>
        <begin position="691"/>
        <end position="844"/>
    </location>
</feature>
<gene>
    <name evidence="2" type="ORF">BD289DRAFT_483206</name>
</gene>
<feature type="region of interest" description="Disordered" evidence="1">
    <location>
        <begin position="124"/>
        <end position="160"/>
    </location>
</feature>
<name>A0A2T3A6C6_9PEZI</name>
<protein>
    <recommendedName>
        <fullName evidence="4">PH domain-containing protein</fullName>
    </recommendedName>
</protein>
<proteinExistence type="predicted"/>
<feature type="compositionally biased region" description="Polar residues" evidence="1">
    <location>
        <begin position="532"/>
        <end position="550"/>
    </location>
</feature>
<dbReference type="STRING" id="2025994.A0A2T3A6C6"/>
<feature type="compositionally biased region" description="Pro residues" evidence="1">
    <location>
        <begin position="808"/>
        <end position="822"/>
    </location>
</feature>
<feature type="compositionally biased region" description="Polar residues" evidence="1">
    <location>
        <begin position="723"/>
        <end position="740"/>
    </location>
</feature>
<feature type="compositionally biased region" description="Low complexity" evidence="1">
    <location>
        <begin position="574"/>
        <end position="587"/>
    </location>
</feature>
<reference evidence="2 3" key="1">
    <citation type="journal article" date="2018" name="Mycol. Prog.">
        <title>Coniella lustricola, a new species from submerged detritus.</title>
        <authorList>
            <person name="Raudabaugh D.B."/>
            <person name="Iturriaga T."/>
            <person name="Carver A."/>
            <person name="Mondo S."/>
            <person name="Pangilinan J."/>
            <person name="Lipzen A."/>
            <person name="He G."/>
            <person name="Amirebrahimi M."/>
            <person name="Grigoriev I.V."/>
            <person name="Miller A.N."/>
        </authorList>
    </citation>
    <scope>NUCLEOTIDE SEQUENCE [LARGE SCALE GENOMIC DNA]</scope>
    <source>
        <strain evidence="2 3">B22-T-1</strain>
    </source>
</reference>
<feature type="compositionally biased region" description="Basic and acidic residues" evidence="1">
    <location>
        <begin position="72"/>
        <end position="90"/>
    </location>
</feature>
<evidence type="ECO:0000313" key="3">
    <source>
        <dbReference type="Proteomes" id="UP000241462"/>
    </source>
</evidence>
<dbReference type="Proteomes" id="UP000241462">
    <property type="component" value="Unassembled WGS sequence"/>
</dbReference>
<keyword evidence="3" id="KW-1185">Reference proteome</keyword>